<protein>
    <submittedName>
        <fullName evidence="1">Uncharacterized protein</fullName>
    </submittedName>
</protein>
<dbReference type="RefSeq" id="WP_067233799.1">
    <property type="nucleotide sequence ID" value="NZ_KQ948553.1"/>
</dbReference>
<dbReference type="EMBL" id="LMWS01000018">
    <property type="protein sequence ID" value="KUN37703.1"/>
    <property type="molecule type" value="Genomic_DNA"/>
</dbReference>
<evidence type="ECO:0000313" key="1">
    <source>
        <dbReference type="EMBL" id="KUN37703.1"/>
    </source>
</evidence>
<sequence>MSQAPAQTLIAEYLDLPDTEASDELFHSGWDSRTLAYALADEFSIYADNPKRLQFLAEFGSEDRGGWVRGNICRALAAKGVTLSVVNRRKS</sequence>
<proteinExistence type="predicted"/>
<name>A0A101QXA0_9ACTN</name>
<organism evidence="1 2">
    <name type="scientific">Streptomyces longwoodensis</name>
    <dbReference type="NCBI Taxonomy" id="68231"/>
    <lineage>
        <taxon>Bacteria</taxon>
        <taxon>Bacillati</taxon>
        <taxon>Actinomycetota</taxon>
        <taxon>Actinomycetes</taxon>
        <taxon>Kitasatosporales</taxon>
        <taxon>Streptomycetaceae</taxon>
        <taxon>Streptomyces</taxon>
    </lineage>
</organism>
<dbReference type="STRING" id="68231.AQJ30_15580"/>
<evidence type="ECO:0000313" key="2">
    <source>
        <dbReference type="Proteomes" id="UP000053271"/>
    </source>
</evidence>
<dbReference type="Proteomes" id="UP000053271">
    <property type="component" value="Unassembled WGS sequence"/>
</dbReference>
<gene>
    <name evidence="1" type="ORF">AQJ30_15580</name>
</gene>
<reference evidence="1 2" key="1">
    <citation type="submission" date="2015-10" db="EMBL/GenBank/DDBJ databases">
        <title>Draft genome sequence of Streptomyces longwoodensis DSM 41677, type strain for the species Streptomyces longwoodensis.</title>
        <authorList>
            <person name="Ruckert C."/>
            <person name="Winkler A."/>
            <person name="Kalinowski J."/>
            <person name="Kampfer P."/>
            <person name="Glaeser S."/>
        </authorList>
    </citation>
    <scope>NUCLEOTIDE SEQUENCE [LARGE SCALE GENOMIC DNA]</scope>
    <source>
        <strain evidence="1 2">DSM 41677</strain>
    </source>
</reference>
<dbReference type="AlphaFoldDB" id="A0A101QXA0"/>
<comment type="caution">
    <text evidence="1">The sequence shown here is derived from an EMBL/GenBank/DDBJ whole genome shotgun (WGS) entry which is preliminary data.</text>
</comment>
<accession>A0A101QXA0</accession>
<dbReference type="GeneID" id="91426020"/>
<keyword evidence="2" id="KW-1185">Reference proteome</keyword>